<dbReference type="CDD" id="cd22162">
    <property type="entry name" value="F-box_AtSKIP3-like"/>
    <property type="match status" value="1"/>
</dbReference>
<gene>
    <name evidence="5" type="primary">LOC116192602</name>
    <name evidence="2" type="ORF">CDL15_Pgr018231</name>
</gene>
<feature type="domain" description="F-box" evidence="1">
    <location>
        <begin position="15"/>
        <end position="61"/>
    </location>
</feature>
<sequence>MDMAVGKKRKTTRELVDFSELPEGCISDFIALTGPRDACQLSVVCTAFKSAADSDSVWARLLQADVHSMFPRASGAPLQFSSLKQLYFSLCHRPILIDGGKLSFSLNRSSGKKCYMLSARALSITWGDTPMYWTWKSLPDSRFLEVAQLLDVCWLEIRARIDVRMLSPSTLYAANMVFKFNPDSYGFKNLPIEVRVRPVDGEAILERTVYLNQQNGGRRHRILGMQMPLGLRGHDHNLELQEDVPREGSQKEREDGWLEIELGELCNDGRDGEMELSAMQVKHPHWKSGLIIEGIDIRPKESD</sequence>
<proteinExistence type="predicted"/>
<dbReference type="EMBL" id="MTKT01004293">
    <property type="protein sequence ID" value="OWM72346.1"/>
    <property type="molecule type" value="Genomic_DNA"/>
</dbReference>
<dbReference type="PANTHER" id="PTHR32278">
    <property type="entry name" value="F-BOX DOMAIN-CONTAINING PROTEIN"/>
    <property type="match status" value="1"/>
</dbReference>
<evidence type="ECO:0000313" key="5">
    <source>
        <dbReference type="RefSeq" id="XP_031377058.1"/>
    </source>
</evidence>
<reference evidence="5" key="4">
    <citation type="submission" date="2025-04" db="UniProtKB">
        <authorList>
            <consortium name="RefSeq"/>
        </authorList>
    </citation>
    <scope>IDENTIFICATION</scope>
    <source>
        <tissue evidence="5">Leaf</tissue>
    </source>
</reference>
<dbReference type="Proteomes" id="UP000197138">
    <property type="component" value="Unassembled WGS sequence"/>
</dbReference>
<name>A0A218WI49_PUNGR</name>
<organism evidence="2 3">
    <name type="scientific">Punica granatum</name>
    <name type="common">Pomegranate</name>
    <dbReference type="NCBI Taxonomy" id="22663"/>
    <lineage>
        <taxon>Eukaryota</taxon>
        <taxon>Viridiplantae</taxon>
        <taxon>Streptophyta</taxon>
        <taxon>Embryophyta</taxon>
        <taxon>Tracheophyta</taxon>
        <taxon>Spermatophyta</taxon>
        <taxon>Magnoliopsida</taxon>
        <taxon>eudicotyledons</taxon>
        <taxon>Gunneridae</taxon>
        <taxon>Pentapetalae</taxon>
        <taxon>rosids</taxon>
        <taxon>malvids</taxon>
        <taxon>Myrtales</taxon>
        <taxon>Lythraceae</taxon>
        <taxon>Punica</taxon>
    </lineage>
</organism>
<accession>A0A218WI49</accession>
<dbReference type="Proteomes" id="UP000515151">
    <property type="component" value="Chromosome 1"/>
</dbReference>
<dbReference type="AlphaFoldDB" id="A0A218WI49"/>
<evidence type="ECO:0000313" key="3">
    <source>
        <dbReference type="Proteomes" id="UP000197138"/>
    </source>
</evidence>
<dbReference type="RefSeq" id="XP_031377058.1">
    <property type="nucleotide sequence ID" value="XM_031521198.1"/>
</dbReference>
<dbReference type="InterPro" id="IPR025886">
    <property type="entry name" value="PP2-like"/>
</dbReference>
<protein>
    <submittedName>
        <fullName evidence="5">F-box protein PP2-B12 isoform X1</fullName>
    </submittedName>
</protein>
<dbReference type="Pfam" id="PF14299">
    <property type="entry name" value="PP2"/>
    <property type="match status" value="1"/>
</dbReference>
<keyword evidence="4" id="KW-1185">Reference proteome</keyword>
<dbReference type="Pfam" id="PF00646">
    <property type="entry name" value="F-box"/>
    <property type="match status" value="1"/>
</dbReference>
<reference evidence="4" key="3">
    <citation type="journal article" date="2020" name="Plant Biotechnol. J.">
        <title>The pomegranate (Punica granatum L.) draft genome dissects genetic divergence between soft- and hard-seeded cultivars.</title>
        <authorList>
            <person name="Luo X."/>
            <person name="Li H."/>
            <person name="Wu Z."/>
            <person name="Yao W."/>
            <person name="Zhao P."/>
            <person name="Cao D."/>
            <person name="Yu H."/>
            <person name="Li K."/>
            <person name="Poudel K."/>
            <person name="Zhao D."/>
            <person name="Zhang F."/>
            <person name="Xia X."/>
            <person name="Chen L."/>
            <person name="Wang Q."/>
            <person name="Jing D."/>
            <person name="Cao S."/>
        </authorList>
    </citation>
    <scope>NUCLEOTIDE SEQUENCE [LARGE SCALE GENOMIC DNA]</scope>
</reference>
<dbReference type="SUPFAM" id="SSF81383">
    <property type="entry name" value="F-box domain"/>
    <property type="match status" value="1"/>
</dbReference>
<reference evidence="2" key="2">
    <citation type="submission" date="2017-06" db="EMBL/GenBank/DDBJ databases">
        <title>The pomegranate genome and the genomics of punicalagin biosynthesis.</title>
        <authorList>
            <person name="Xu C."/>
        </authorList>
    </citation>
    <scope>NUCLEOTIDE SEQUENCE [LARGE SCALE GENOMIC DNA]</scope>
    <source>
        <tissue evidence="2">Fresh leaf</tissue>
    </source>
</reference>
<dbReference type="InterPro" id="IPR001810">
    <property type="entry name" value="F-box_dom"/>
</dbReference>
<dbReference type="PROSITE" id="PS50181">
    <property type="entry name" value="FBOX"/>
    <property type="match status" value="1"/>
</dbReference>
<evidence type="ECO:0000313" key="2">
    <source>
        <dbReference type="EMBL" id="OWM72346.1"/>
    </source>
</evidence>
<dbReference type="OrthoDB" id="1918565at2759"/>
<dbReference type="GeneID" id="116192602"/>
<evidence type="ECO:0000259" key="1">
    <source>
        <dbReference type="PROSITE" id="PS50181"/>
    </source>
</evidence>
<dbReference type="InterPro" id="IPR036047">
    <property type="entry name" value="F-box-like_dom_sf"/>
</dbReference>
<evidence type="ECO:0000313" key="4">
    <source>
        <dbReference type="Proteomes" id="UP000515151"/>
    </source>
</evidence>
<dbReference type="PANTHER" id="PTHR32278:SF143">
    <property type="entry name" value="F-BOX PROTEIN PP2-B1"/>
    <property type="match status" value="1"/>
</dbReference>
<reference evidence="3" key="1">
    <citation type="journal article" date="2017" name="Plant J.">
        <title>The pomegranate (Punica granatum L.) genome and the genomics of punicalagin biosynthesis.</title>
        <authorList>
            <person name="Qin G."/>
            <person name="Xu C."/>
            <person name="Ming R."/>
            <person name="Tang H."/>
            <person name="Guyot R."/>
            <person name="Kramer E.M."/>
            <person name="Hu Y."/>
            <person name="Yi X."/>
            <person name="Qi Y."/>
            <person name="Xu X."/>
            <person name="Gao Z."/>
            <person name="Pan H."/>
            <person name="Jian J."/>
            <person name="Tian Y."/>
            <person name="Yue Z."/>
            <person name="Xu Y."/>
        </authorList>
    </citation>
    <scope>NUCLEOTIDE SEQUENCE [LARGE SCALE GENOMIC DNA]</scope>
    <source>
        <strain evidence="3">cv. Dabenzi</strain>
    </source>
</reference>